<protein>
    <submittedName>
        <fullName evidence="2">50S ribosomal protein L7/L12-serine acetyltransferase</fullName>
    </submittedName>
</protein>
<dbReference type="InterPro" id="IPR016181">
    <property type="entry name" value="Acyl_CoA_acyltransferase"/>
</dbReference>
<dbReference type="SUPFAM" id="SSF55729">
    <property type="entry name" value="Acyl-CoA N-acyltransferases (Nat)"/>
    <property type="match status" value="1"/>
</dbReference>
<dbReference type="PANTHER" id="PTHR43441">
    <property type="entry name" value="RIBOSOMAL-PROTEIN-SERINE ACETYLTRANSFERASE"/>
    <property type="match status" value="1"/>
</dbReference>
<gene>
    <name evidence="2" type="ORF">EHJ13_02620</name>
</gene>
<dbReference type="Gene3D" id="3.40.630.30">
    <property type="match status" value="1"/>
</dbReference>
<dbReference type="PROSITE" id="PS51186">
    <property type="entry name" value="GNAT"/>
    <property type="match status" value="1"/>
</dbReference>
<accession>A0A9Q4T2L3</accession>
<dbReference type="GO" id="GO:1990189">
    <property type="term" value="F:protein N-terminal-serine acetyltransferase activity"/>
    <property type="evidence" value="ECO:0007669"/>
    <property type="project" value="TreeGrafter"/>
</dbReference>
<dbReference type="PANTHER" id="PTHR43441:SF11">
    <property type="entry name" value="RIBOSOMAL-PROTEIN-SERINE ACETYLTRANSFERASE"/>
    <property type="match status" value="1"/>
</dbReference>
<sequence length="191" mass="22033">MQNATADTWQDDILIVNDRLTLHSVHERFAEPLFALVQRNKVWLQKAMDWPQFVNQINDTRQTIQGNYLLHHRGYAKMFMILRDGELVGVVSFNQIEPTNKAGYIGYWLDEQHQGQGIICGALQTMMAHYAQTGEVRRFVIKCIVTNEASNRVAQRNGFMLEGRLKEAEYLNGAFHDQHIYGRIIEAGTRP</sequence>
<dbReference type="AlphaFoldDB" id="A0A9Q4T2L3"/>
<dbReference type="InterPro" id="IPR051908">
    <property type="entry name" value="Ribosomal_N-acetyltransferase"/>
</dbReference>
<keyword evidence="2" id="KW-0687">Ribonucleoprotein</keyword>
<dbReference type="EMBL" id="RPBY01000001">
    <property type="protein sequence ID" value="NCH86356.1"/>
    <property type="molecule type" value="Genomic_DNA"/>
</dbReference>
<evidence type="ECO:0000313" key="3">
    <source>
        <dbReference type="Proteomes" id="UP000778262"/>
    </source>
</evidence>
<name>A0A9Q4T2L3_9ENTR</name>
<dbReference type="Proteomes" id="UP000778262">
    <property type="component" value="Unassembled WGS sequence"/>
</dbReference>
<dbReference type="GO" id="GO:0005840">
    <property type="term" value="C:ribosome"/>
    <property type="evidence" value="ECO:0007669"/>
    <property type="project" value="UniProtKB-KW"/>
</dbReference>
<comment type="caution">
    <text evidence="2">The sequence shown here is derived from an EMBL/GenBank/DDBJ whole genome shotgun (WGS) entry which is preliminary data.</text>
</comment>
<dbReference type="CDD" id="cd04301">
    <property type="entry name" value="NAT_SF"/>
    <property type="match status" value="1"/>
</dbReference>
<feature type="domain" description="N-acetyltransferase" evidence="1">
    <location>
        <begin position="40"/>
        <end position="177"/>
    </location>
</feature>
<dbReference type="GO" id="GO:0005737">
    <property type="term" value="C:cytoplasm"/>
    <property type="evidence" value="ECO:0007669"/>
    <property type="project" value="TreeGrafter"/>
</dbReference>
<proteinExistence type="predicted"/>
<keyword evidence="2" id="KW-0689">Ribosomal protein</keyword>
<reference evidence="2" key="1">
    <citation type="submission" date="2018-11" db="EMBL/GenBank/DDBJ databases">
        <title>Genomics analysis of Putative Virulence Factors on Adhesion and Cytotoxicity for Cronobacter spp.</title>
        <authorList>
            <person name="Cui J."/>
        </authorList>
    </citation>
    <scope>NUCLEOTIDE SEQUENCE</scope>
    <source>
        <strain evidence="2">SD69</strain>
    </source>
</reference>
<evidence type="ECO:0000313" key="2">
    <source>
        <dbReference type="EMBL" id="NCH86356.1"/>
    </source>
</evidence>
<dbReference type="NCBIfam" id="NF007539">
    <property type="entry name" value="PRK10151.1"/>
    <property type="match status" value="1"/>
</dbReference>
<organism evidence="2 3">
    <name type="scientific">Cronobacter dublinensis</name>
    <dbReference type="NCBI Taxonomy" id="413497"/>
    <lineage>
        <taxon>Bacteria</taxon>
        <taxon>Pseudomonadati</taxon>
        <taxon>Pseudomonadota</taxon>
        <taxon>Gammaproteobacteria</taxon>
        <taxon>Enterobacterales</taxon>
        <taxon>Enterobacteriaceae</taxon>
        <taxon>Cronobacter</taxon>
    </lineage>
</organism>
<dbReference type="InterPro" id="IPR000182">
    <property type="entry name" value="GNAT_dom"/>
</dbReference>
<evidence type="ECO:0000259" key="1">
    <source>
        <dbReference type="PROSITE" id="PS51186"/>
    </source>
</evidence>
<dbReference type="Pfam" id="PF13302">
    <property type="entry name" value="Acetyltransf_3"/>
    <property type="match status" value="1"/>
</dbReference>
<dbReference type="GO" id="GO:0008999">
    <property type="term" value="F:protein-N-terminal-alanine acetyltransferase activity"/>
    <property type="evidence" value="ECO:0007669"/>
    <property type="project" value="TreeGrafter"/>
</dbReference>
<dbReference type="RefSeq" id="WP_161590289.1">
    <property type="nucleotide sequence ID" value="NZ_RPBY01000001.1"/>
</dbReference>